<dbReference type="InterPro" id="IPR008930">
    <property type="entry name" value="Terpenoid_cyclase/PrenylTrfase"/>
</dbReference>
<evidence type="ECO:0000313" key="4">
    <source>
        <dbReference type="Proteomes" id="UP001596958"/>
    </source>
</evidence>
<dbReference type="Gene3D" id="1.50.10.20">
    <property type="match status" value="1"/>
</dbReference>
<gene>
    <name evidence="3" type="ORF">ACFQZS_05125</name>
</gene>
<dbReference type="PANTHER" id="PTHR40094:SF1">
    <property type="entry name" value="UBIQUITIN DOMAIN-CONTAINING PROTEIN"/>
    <property type="match status" value="1"/>
</dbReference>
<feature type="chain" id="PRO_5045457760" evidence="1">
    <location>
        <begin position="20"/>
        <end position="1933"/>
    </location>
</feature>
<keyword evidence="4" id="KW-1185">Reference proteome</keyword>
<dbReference type="RefSeq" id="WP_377097946.1">
    <property type="nucleotide sequence ID" value="NZ_JBHTHU010000002.1"/>
</dbReference>
<dbReference type="Pfam" id="PF13715">
    <property type="entry name" value="CarbopepD_reg_2"/>
    <property type="match status" value="1"/>
</dbReference>
<evidence type="ECO:0000313" key="3">
    <source>
        <dbReference type="EMBL" id="MFD0749514.1"/>
    </source>
</evidence>
<comment type="caution">
    <text evidence="3">The sequence shown here is derived from an EMBL/GenBank/DDBJ whole genome shotgun (WGS) entry which is preliminary data.</text>
</comment>
<dbReference type="Pfam" id="PF00207">
    <property type="entry name" value="A2M"/>
    <property type="match status" value="1"/>
</dbReference>
<dbReference type="InterPro" id="IPR041246">
    <property type="entry name" value="Bact_MG10"/>
</dbReference>
<dbReference type="SUPFAM" id="SSF49464">
    <property type="entry name" value="Carboxypeptidase regulatory domain-like"/>
    <property type="match status" value="1"/>
</dbReference>
<feature type="domain" description="Alpha-2-macroglobulin" evidence="2">
    <location>
        <begin position="1305"/>
        <end position="1394"/>
    </location>
</feature>
<sequence length="1933" mass="219312">MRKTTALTIFGILIFSICAAQKPLSSSRRSSLFTYIYKCADEGVLRTFKLNNKIINDNWFKNPIDSFKTDSKWNNTLPPGNYFLVFAAGNKLKYELVENHSAWLKVLQNNVDTRFIITDVNGKQLNNITVRINNSNVAFDETTGTYHASVKEHTWVRADYAGVSNYFILGRNQINRGYTPALFTKRWFSNKWYRIKRIFASQKNNNWQYRQRLQVITDYRSFIVFNKPLYKPRDTVKFKAFILDKHGKPINTSRLLLRIQNDSGDDGKVLGYVNSYRKGGFESNFVLTDSLDLDLDEEYFISLEDPSSIKYSADNYDGDLEDEAYLAKRKVFAAGKFRFEEYELESTNFSIRTDKTTHEPGTPLSVYLKAVDENDLPVQDGRVELTLIRTNQQFKAASVFVPDTLWTKNVQLEPIGETKVMVPNSIFPKADITYNVRADFLNSNNEHQSAVKTVNFNYNNYTIRHELLTDTLKITAYIKGRQNAMQAKMYATGEDVDTISKTLLKLPAAFTVNPNVSAYHIETDSIKCVIDMNDIKPEISLSGYRTADSLFMQVTNPHKISFWYWISNNAHLYDAGNNSAPFYKMKLKTAGTIRFSVSYIWAGKTQYKFIDVVYADKMLNIDVKQPLAVYPGQQINTEITVTNADGKPVANADLTAWSLTRKFANYNIPYVPYLGKIPGATKINRYPVVRKNSNFADTALKWEKWRKQLKLDTIEYYRFTHPDNIYKMEETAPDSITQVAPFVIRNGEIRPVNILYIDAVPVYFDQAQQMQRYSFRVTPGKHSFKFRTADENIVVDTVFVKKGIKLIFSVKDTIGNPRVNITKAQFELDNYEADSIDKYMIMVTDNFGAKMTTIEQDNTHYLINQSPTGRNYNGQILIGPLLPNTAFLSVKTQPWRSFTIEPHYSYLFEPGLLKQKSITLRYPFSTFNLPSGNSTHFTDYPLTQKEIDAIWLRYLDLRSHTTSFFSNSQITDKLVGNVIIQADDKNNPALFVKNIIIYRKNNPDYMRVYPGNTKYIGMLAAGDDYRFYFLLANNAYYIADNISVKANGVNYYNINLIAQPADEVSKQLDDIILDRSVRTENSSSTLTSDIQRMKETFNEKYLDIASLTESMSGRVTDRNGEPITGVYVFVKGTTKGAAVTDGGGQFTIKVPRSGTLTIRYVGFGTKEVDIRPGTLVNIVLYEELAMLNEVVVVGYGTQKRSEVTGAVSFLQGKVAGISIRGNGNSAGGKPLIIIDGVPAESMDGIAADSILETNVLQPGAATGIYGARAANGVIVITTKKKAPTGTDPTQPESEGTLRKNFSDYAYWQPKLVTDAQGKASFKSTFPDDITNWRTFVAGIGPQKQSGSAESQIKSFKQLSANLVSPLFAVTGDEMSVLGKVLNYTTTPAKINRVFKYNNQLRKQNEMEVANSLIDTFNVVAAGKDSLTFEYTIKKESGYYDGEQRKIPLVQQGVTETKGVFEALNTDTTVTLKFDAALGPVTFRAEASVLPTLAEEARRLREYRYLCNEQLASKLKGLLAEKRISTYLGEPFKWDKNIAEVIKKLDENRKGAGLWGWWKDTDEELWISLHAIEALTEAKKMGYAVKLDINKLTDYLVYQVNSYKGLDKILCVQTLRNLDAKVNYQQYTDALQKDLNSQKQPSNYDIYRLMLLQLNTGATVKTDGLLNSMKRTLLGNVYWGESSYQFFDNSIQLTVLAYKIFKAEGKHPELLTKIRGYFLEQRGQAEWRNTYESALILETILPEVLTAEKPLTPQTITLSGAKVATISSFPYSEIFTPGNVTVRKTGTLPVYITGYQQFWNAEPKKESREFTVDTWFEKNSDRQTVLQGGKAVLLKAEITVKGDADYVMINIPIPAGCSYESKEQSWLNNEVHREYFKDRVSIFCRKLKQGKYTFSINLMPRYNGKYNLNPAKAEMMYFPVFYGREGMKKVTVSN</sequence>
<keyword evidence="1" id="KW-0732">Signal</keyword>
<reference evidence="4" key="1">
    <citation type="journal article" date="2019" name="Int. J. Syst. Evol. Microbiol.">
        <title>The Global Catalogue of Microorganisms (GCM) 10K type strain sequencing project: providing services to taxonomists for standard genome sequencing and annotation.</title>
        <authorList>
            <consortium name="The Broad Institute Genomics Platform"/>
            <consortium name="The Broad Institute Genome Sequencing Center for Infectious Disease"/>
            <person name="Wu L."/>
            <person name="Ma J."/>
        </authorList>
    </citation>
    <scope>NUCLEOTIDE SEQUENCE [LARGE SCALE GENOMIC DNA]</scope>
    <source>
        <strain evidence="4">CCUG 63418</strain>
    </source>
</reference>
<dbReference type="Gene3D" id="2.60.40.1930">
    <property type="match status" value="1"/>
</dbReference>
<dbReference type="InterPro" id="IPR037066">
    <property type="entry name" value="Plug_dom_sf"/>
</dbReference>
<dbReference type="PANTHER" id="PTHR40094">
    <property type="entry name" value="ALPHA-2-MACROGLOBULIN HOMOLOG"/>
    <property type="match status" value="1"/>
</dbReference>
<feature type="signal peptide" evidence="1">
    <location>
        <begin position="1"/>
        <end position="19"/>
    </location>
</feature>
<dbReference type="Gene3D" id="2.170.130.10">
    <property type="entry name" value="TonB-dependent receptor, plug domain"/>
    <property type="match status" value="1"/>
</dbReference>
<dbReference type="InterPro" id="IPR008969">
    <property type="entry name" value="CarboxyPept-like_regulatory"/>
</dbReference>
<organism evidence="3 4">
    <name type="scientific">Mucilaginibacter calamicampi</name>
    <dbReference type="NCBI Taxonomy" id="1302352"/>
    <lineage>
        <taxon>Bacteria</taxon>
        <taxon>Pseudomonadati</taxon>
        <taxon>Bacteroidota</taxon>
        <taxon>Sphingobacteriia</taxon>
        <taxon>Sphingobacteriales</taxon>
        <taxon>Sphingobacteriaceae</taxon>
        <taxon>Mucilaginibacter</taxon>
    </lineage>
</organism>
<evidence type="ECO:0000259" key="2">
    <source>
        <dbReference type="SMART" id="SM01360"/>
    </source>
</evidence>
<dbReference type="Gene3D" id="2.60.40.1120">
    <property type="entry name" value="Carboxypeptidase-like, regulatory domain"/>
    <property type="match status" value="1"/>
</dbReference>
<protein>
    <submittedName>
        <fullName evidence="3">Alpha-2-macroglobulin family protein</fullName>
    </submittedName>
</protein>
<name>A0ABW2YVA5_9SPHI</name>
<dbReference type="EMBL" id="JBHTHU010000002">
    <property type="protein sequence ID" value="MFD0749514.1"/>
    <property type="molecule type" value="Genomic_DNA"/>
</dbReference>
<dbReference type="Proteomes" id="UP001596958">
    <property type="component" value="Unassembled WGS sequence"/>
</dbReference>
<dbReference type="InterPro" id="IPR051802">
    <property type="entry name" value="YfhM-like"/>
</dbReference>
<dbReference type="SMART" id="SM01360">
    <property type="entry name" value="A2M"/>
    <property type="match status" value="1"/>
</dbReference>
<accession>A0ABW2YVA5</accession>
<dbReference type="Pfam" id="PF17973">
    <property type="entry name" value="bMG10"/>
    <property type="match status" value="1"/>
</dbReference>
<dbReference type="SUPFAM" id="SSF48239">
    <property type="entry name" value="Terpenoid cyclases/Protein prenyltransferases"/>
    <property type="match status" value="1"/>
</dbReference>
<dbReference type="SUPFAM" id="SSF56935">
    <property type="entry name" value="Porins"/>
    <property type="match status" value="1"/>
</dbReference>
<dbReference type="InterPro" id="IPR001599">
    <property type="entry name" value="Macroglobln_a2"/>
</dbReference>
<proteinExistence type="predicted"/>
<evidence type="ECO:0000256" key="1">
    <source>
        <dbReference type="SAM" id="SignalP"/>
    </source>
</evidence>